<dbReference type="InterPro" id="IPR050832">
    <property type="entry name" value="Bact_Acetyltransf"/>
</dbReference>
<evidence type="ECO:0000259" key="3">
    <source>
        <dbReference type="PROSITE" id="PS51186"/>
    </source>
</evidence>
<dbReference type="InterPro" id="IPR000182">
    <property type="entry name" value="GNAT_dom"/>
</dbReference>
<evidence type="ECO:0000256" key="2">
    <source>
        <dbReference type="ARBA" id="ARBA00023315"/>
    </source>
</evidence>
<dbReference type="EC" id="2.3.-.-" evidence="4"/>
<dbReference type="EMBL" id="JBHSEI010000011">
    <property type="protein sequence ID" value="MFC4639927.1"/>
    <property type="molecule type" value="Genomic_DNA"/>
</dbReference>
<evidence type="ECO:0000313" key="5">
    <source>
        <dbReference type="Proteomes" id="UP001595952"/>
    </source>
</evidence>
<reference evidence="5" key="1">
    <citation type="journal article" date="2019" name="Int. J. Syst. Evol. Microbiol.">
        <title>The Global Catalogue of Microorganisms (GCM) 10K type strain sequencing project: providing services to taxonomists for standard genome sequencing and annotation.</title>
        <authorList>
            <consortium name="The Broad Institute Genomics Platform"/>
            <consortium name="The Broad Institute Genome Sequencing Center for Infectious Disease"/>
            <person name="Wu L."/>
            <person name="Ma J."/>
        </authorList>
    </citation>
    <scope>NUCLEOTIDE SEQUENCE [LARGE SCALE GENOMIC DNA]</scope>
    <source>
        <strain evidence="5">CCUG 55995</strain>
    </source>
</reference>
<keyword evidence="5" id="KW-1185">Reference proteome</keyword>
<keyword evidence="2 4" id="KW-0012">Acyltransferase</keyword>
<accession>A0ABV9ICW4</accession>
<dbReference type="RefSeq" id="WP_380062916.1">
    <property type="nucleotide sequence ID" value="NZ_JBHSEI010000011.1"/>
</dbReference>
<evidence type="ECO:0000313" key="4">
    <source>
        <dbReference type="EMBL" id="MFC4639927.1"/>
    </source>
</evidence>
<name>A0ABV9ICW4_9DEIO</name>
<dbReference type="GO" id="GO:0016746">
    <property type="term" value="F:acyltransferase activity"/>
    <property type="evidence" value="ECO:0007669"/>
    <property type="project" value="UniProtKB-KW"/>
</dbReference>
<gene>
    <name evidence="4" type="ORF">ACFO0D_16495</name>
</gene>
<evidence type="ECO:0000256" key="1">
    <source>
        <dbReference type="ARBA" id="ARBA00022679"/>
    </source>
</evidence>
<dbReference type="Proteomes" id="UP001595952">
    <property type="component" value="Unassembled WGS sequence"/>
</dbReference>
<dbReference type="Gene3D" id="3.40.630.30">
    <property type="match status" value="1"/>
</dbReference>
<proteinExistence type="predicted"/>
<dbReference type="InterPro" id="IPR016181">
    <property type="entry name" value="Acyl_CoA_acyltransferase"/>
</dbReference>
<dbReference type="PROSITE" id="PS51186">
    <property type="entry name" value="GNAT"/>
    <property type="match status" value="1"/>
</dbReference>
<organism evidence="4 5">
    <name type="scientific">Deinococcus hohokamensis</name>
    <dbReference type="NCBI Taxonomy" id="309883"/>
    <lineage>
        <taxon>Bacteria</taxon>
        <taxon>Thermotogati</taxon>
        <taxon>Deinococcota</taxon>
        <taxon>Deinococci</taxon>
        <taxon>Deinococcales</taxon>
        <taxon>Deinococcaceae</taxon>
        <taxon>Deinococcus</taxon>
    </lineage>
</organism>
<dbReference type="CDD" id="cd04301">
    <property type="entry name" value="NAT_SF"/>
    <property type="match status" value="1"/>
</dbReference>
<dbReference type="Pfam" id="PF00583">
    <property type="entry name" value="Acetyltransf_1"/>
    <property type="match status" value="1"/>
</dbReference>
<comment type="caution">
    <text evidence="4">The sequence shown here is derived from an EMBL/GenBank/DDBJ whole genome shotgun (WGS) entry which is preliminary data.</text>
</comment>
<dbReference type="PANTHER" id="PTHR43877">
    <property type="entry name" value="AMINOALKYLPHOSPHONATE N-ACETYLTRANSFERASE-RELATED-RELATED"/>
    <property type="match status" value="1"/>
</dbReference>
<keyword evidence="1 4" id="KW-0808">Transferase</keyword>
<protein>
    <submittedName>
        <fullName evidence="4">GNAT family N-acetyltransferase</fullName>
        <ecNumber evidence="4">2.3.-.-</ecNumber>
    </submittedName>
</protein>
<sequence>MPFSVRRARPDDAPAIARVHTQSWRETYPGLMPAAFLDGMTSAATLERRTHTWTGQIGRPGQPVYVAEIGGEVVGFASGGPAAEHPGVDAEVYTLYSLKAAQGLGRALFQAVVGELQAGGASTLALWVLDLNPTRAWYARQGAQEDGEKTVPIPGGALREVRMVWNDLGVLLGR</sequence>
<feature type="domain" description="N-acetyltransferase" evidence="3">
    <location>
        <begin position="3"/>
        <end position="165"/>
    </location>
</feature>
<dbReference type="SUPFAM" id="SSF55729">
    <property type="entry name" value="Acyl-CoA N-acyltransferases (Nat)"/>
    <property type="match status" value="1"/>
</dbReference>